<dbReference type="InterPro" id="IPR011009">
    <property type="entry name" value="Kinase-like_dom_sf"/>
</dbReference>
<dbReference type="CDD" id="cd05120">
    <property type="entry name" value="APH_ChoK_like"/>
    <property type="match status" value="1"/>
</dbReference>
<organism evidence="2 3">
    <name type="scientific">Aspergillus carbonarius (strain ITEM 5010)</name>
    <dbReference type="NCBI Taxonomy" id="602072"/>
    <lineage>
        <taxon>Eukaryota</taxon>
        <taxon>Fungi</taxon>
        <taxon>Dikarya</taxon>
        <taxon>Ascomycota</taxon>
        <taxon>Pezizomycotina</taxon>
        <taxon>Eurotiomycetes</taxon>
        <taxon>Eurotiomycetidae</taxon>
        <taxon>Eurotiales</taxon>
        <taxon>Aspergillaceae</taxon>
        <taxon>Aspergillus</taxon>
        <taxon>Aspergillus subgen. Circumdati</taxon>
    </lineage>
</organism>
<dbReference type="Pfam" id="PF01636">
    <property type="entry name" value="APH"/>
    <property type="match status" value="1"/>
</dbReference>
<evidence type="ECO:0000259" key="1">
    <source>
        <dbReference type="Pfam" id="PF01636"/>
    </source>
</evidence>
<reference evidence="3" key="1">
    <citation type="journal article" date="2017" name="Genome Biol.">
        <title>Comparative genomics reveals high biological diversity and specific adaptations in the industrially and medically important fungal genus Aspergillus.</title>
        <authorList>
            <person name="de Vries R.P."/>
            <person name="Riley R."/>
            <person name="Wiebenga A."/>
            <person name="Aguilar-Osorio G."/>
            <person name="Amillis S."/>
            <person name="Uchima C.A."/>
            <person name="Anderluh G."/>
            <person name="Asadollahi M."/>
            <person name="Askin M."/>
            <person name="Barry K."/>
            <person name="Battaglia E."/>
            <person name="Bayram O."/>
            <person name="Benocci T."/>
            <person name="Braus-Stromeyer S.A."/>
            <person name="Caldana C."/>
            <person name="Canovas D."/>
            <person name="Cerqueira G.C."/>
            <person name="Chen F."/>
            <person name="Chen W."/>
            <person name="Choi C."/>
            <person name="Clum A."/>
            <person name="Dos Santos R.A."/>
            <person name="Damasio A.R."/>
            <person name="Diallinas G."/>
            <person name="Emri T."/>
            <person name="Fekete E."/>
            <person name="Flipphi M."/>
            <person name="Freyberg S."/>
            <person name="Gallo A."/>
            <person name="Gournas C."/>
            <person name="Habgood R."/>
            <person name="Hainaut M."/>
            <person name="Harispe M.L."/>
            <person name="Henrissat B."/>
            <person name="Hilden K.S."/>
            <person name="Hope R."/>
            <person name="Hossain A."/>
            <person name="Karabika E."/>
            <person name="Karaffa L."/>
            <person name="Karanyi Z."/>
            <person name="Krasevec N."/>
            <person name="Kuo A."/>
            <person name="Kusch H."/>
            <person name="LaButti K."/>
            <person name="Lagendijk E.L."/>
            <person name="Lapidus A."/>
            <person name="Levasseur A."/>
            <person name="Lindquist E."/>
            <person name="Lipzen A."/>
            <person name="Logrieco A.F."/>
            <person name="MacCabe A."/>
            <person name="Maekelae M.R."/>
            <person name="Malavazi I."/>
            <person name="Melin P."/>
            <person name="Meyer V."/>
            <person name="Mielnichuk N."/>
            <person name="Miskei M."/>
            <person name="Molnar A.P."/>
            <person name="Mule G."/>
            <person name="Ngan C.Y."/>
            <person name="Orejas M."/>
            <person name="Orosz E."/>
            <person name="Ouedraogo J.P."/>
            <person name="Overkamp K.M."/>
            <person name="Park H.-S."/>
            <person name="Perrone G."/>
            <person name="Piumi F."/>
            <person name="Punt P.J."/>
            <person name="Ram A.F."/>
            <person name="Ramon A."/>
            <person name="Rauscher S."/>
            <person name="Record E."/>
            <person name="Riano-Pachon D.M."/>
            <person name="Robert V."/>
            <person name="Roehrig J."/>
            <person name="Ruller R."/>
            <person name="Salamov A."/>
            <person name="Salih N.S."/>
            <person name="Samson R.A."/>
            <person name="Sandor E."/>
            <person name="Sanguinetti M."/>
            <person name="Schuetze T."/>
            <person name="Sepcic K."/>
            <person name="Shelest E."/>
            <person name="Sherlock G."/>
            <person name="Sophianopoulou V."/>
            <person name="Squina F.M."/>
            <person name="Sun H."/>
            <person name="Susca A."/>
            <person name="Todd R.B."/>
            <person name="Tsang A."/>
            <person name="Unkles S.E."/>
            <person name="van de Wiele N."/>
            <person name="van Rossen-Uffink D."/>
            <person name="Oliveira J.V."/>
            <person name="Vesth T.C."/>
            <person name="Visser J."/>
            <person name="Yu J.-H."/>
            <person name="Zhou M."/>
            <person name="Andersen M.R."/>
            <person name="Archer D.B."/>
            <person name="Baker S.E."/>
            <person name="Benoit I."/>
            <person name="Brakhage A.A."/>
            <person name="Braus G.H."/>
            <person name="Fischer R."/>
            <person name="Frisvad J.C."/>
            <person name="Goldman G.H."/>
            <person name="Houbraken J."/>
            <person name="Oakley B."/>
            <person name="Pocsi I."/>
            <person name="Scazzocchio C."/>
            <person name="Seiboth B."/>
            <person name="vanKuyk P.A."/>
            <person name="Wortman J."/>
            <person name="Dyer P.S."/>
            <person name="Grigoriev I.V."/>
        </authorList>
    </citation>
    <scope>NUCLEOTIDE SEQUENCE [LARGE SCALE GENOMIC DNA]</scope>
    <source>
        <strain evidence="3">ITEM 5010</strain>
    </source>
</reference>
<dbReference type="InterPro" id="IPR002575">
    <property type="entry name" value="Aminoglycoside_PTrfase"/>
</dbReference>
<dbReference type="STRING" id="602072.A0A1R3RQD6"/>
<dbReference type="EMBL" id="KV907498">
    <property type="protein sequence ID" value="OOF96678.1"/>
    <property type="molecule type" value="Genomic_DNA"/>
</dbReference>
<dbReference type="PANTHER" id="PTHR21310">
    <property type="entry name" value="AMINOGLYCOSIDE PHOSPHOTRANSFERASE-RELATED-RELATED"/>
    <property type="match status" value="1"/>
</dbReference>
<keyword evidence="3" id="KW-1185">Reference proteome</keyword>
<evidence type="ECO:0000313" key="3">
    <source>
        <dbReference type="Proteomes" id="UP000188318"/>
    </source>
</evidence>
<dbReference type="VEuPathDB" id="FungiDB:ASPCADRAFT_167731"/>
<dbReference type="OrthoDB" id="4177236at2759"/>
<dbReference type="OMA" id="YPSYWDY"/>
<name>A0A1R3RQD6_ASPC5</name>
<feature type="domain" description="Aminoglycoside phosphotransferase" evidence="1">
    <location>
        <begin position="56"/>
        <end position="271"/>
    </location>
</feature>
<dbReference type="InterPro" id="IPR051678">
    <property type="entry name" value="AGP_Transferase"/>
</dbReference>
<dbReference type="Proteomes" id="UP000188318">
    <property type="component" value="Unassembled WGS sequence"/>
</dbReference>
<dbReference type="Gene3D" id="3.90.1200.10">
    <property type="match status" value="1"/>
</dbReference>
<dbReference type="PANTHER" id="PTHR21310:SF48">
    <property type="entry name" value="AMINOGLYCOSIDE PHOSPHOTRANSFERASE DOMAIN-CONTAINING PROTEIN"/>
    <property type="match status" value="1"/>
</dbReference>
<evidence type="ECO:0000313" key="2">
    <source>
        <dbReference type="EMBL" id="OOF96678.1"/>
    </source>
</evidence>
<dbReference type="SUPFAM" id="SSF56112">
    <property type="entry name" value="Protein kinase-like (PK-like)"/>
    <property type="match status" value="1"/>
</dbReference>
<proteinExistence type="predicted"/>
<dbReference type="AlphaFoldDB" id="A0A1R3RQD6"/>
<protein>
    <recommendedName>
        <fullName evidence="1">Aminoglycoside phosphotransferase domain-containing protein</fullName>
    </recommendedName>
</protein>
<gene>
    <name evidence="2" type="ORF">ASPCADRAFT_167731</name>
</gene>
<accession>A0A1R3RQD6</accession>
<sequence length="294" mass="33927">MSLHLPYCREIFLLPGPLPEQYEIEQATKVLPTTHSPASGDRVVVVRDLYVVKYGPTVSENEGHALRYLEQEFSVPVPRLHAMYRIENKVYLVMDYIPGVTLREVWDSISDTNKRSLLVQLRAVFERLRRLRPPQIIGSVTHGPVPHKFFSPPFEDVEISGPFDEEGLFSRAMALRANQMCGAGQGNWWPCDFLLRNLHETLQCHLTVFTHGDLQRENIILSRVFNTSSGEEEYQIAAIVDWEAAGWYPSYWEYACIFPTFQWDDDWPASVERIIDSWPYEAALIGFIHDHFGL</sequence>